<sequence length="233" mass="26590">MQPYFFPYLGHFALIAHTDQWIVFDVTQYTPRSWMNRNRVLHPQTGWNYISAPLIQSSTTLLTHEAQVNDLKATQRSVLGKLSHYRRKAPYYETVIDLVSQTFSRTTSNSLVHLNIAGLVSVCEYLGLPFNYRVCSALDLDLRTVNTPGGWAPEICRQLGAKSYLNPVGGRALFDAQDFSRLGIQLQFMQFSGFEYDTNPYTFEPGLSIVDVMMWNEPQRIAQLLCSHTKILA</sequence>
<dbReference type="Pfam" id="PF08889">
    <property type="entry name" value="WbqC"/>
    <property type="match status" value="1"/>
</dbReference>
<evidence type="ECO:0008006" key="3">
    <source>
        <dbReference type="Google" id="ProtNLM"/>
    </source>
</evidence>
<dbReference type="EMBL" id="CP003734">
    <property type="protein sequence ID" value="AFO48199.1"/>
    <property type="molecule type" value="Genomic_DNA"/>
</dbReference>
<gene>
    <name evidence="1" type="ordered locus">T1E_2351</name>
</gene>
<evidence type="ECO:0000313" key="2">
    <source>
        <dbReference type="Proteomes" id="UP000006503"/>
    </source>
</evidence>
<dbReference type="KEGG" id="ppx:T1E_2351"/>
<dbReference type="InterPro" id="IPR014985">
    <property type="entry name" value="WbqC"/>
</dbReference>
<dbReference type="Proteomes" id="UP000006503">
    <property type="component" value="Chromosome"/>
</dbReference>
<accession>I7C8V5</accession>
<proteinExistence type="predicted"/>
<reference evidence="2" key="1">
    <citation type="journal article" date="2013" name="Microb. Biotechnol.">
        <title>Metabolic potential of the organic-solvent tolerant Pseudomonas putida DOT-T1E deduced from its annotated genome.</title>
        <authorList>
            <person name="Udaondo Z."/>
            <person name="Molina L."/>
            <person name="Daniels C."/>
            <person name="Gomez M.J."/>
            <person name="Molina-Henares M.A."/>
            <person name="Matilla M.A."/>
            <person name="Roca A."/>
            <person name="Fernandez M."/>
            <person name="Duque E."/>
            <person name="Segura A."/>
            <person name="Ramos J.L."/>
        </authorList>
    </citation>
    <scope>NUCLEOTIDE SEQUENCE [LARGE SCALE GENOMIC DNA]</scope>
    <source>
        <strain evidence="2">DOT-T1E</strain>
    </source>
</reference>
<name>I7C8V5_PSEPT</name>
<evidence type="ECO:0000313" key="1">
    <source>
        <dbReference type="EMBL" id="AFO48199.1"/>
    </source>
</evidence>
<protein>
    <recommendedName>
        <fullName evidence="3">WbqC-like protein family protein</fullName>
    </recommendedName>
</protein>
<organism evidence="1 2">
    <name type="scientific">Pseudomonas putida (strain DOT-T1E)</name>
    <dbReference type="NCBI Taxonomy" id="1196325"/>
    <lineage>
        <taxon>Bacteria</taxon>
        <taxon>Pseudomonadati</taxon>
        <taxon>Pseudomonadota</taxon>
        <taxon>Gammaproteobacteria</taxon>
        <taxon>Pseudomonadales</taxon>
        <taxon>Pseudomonadaceae</taxon>
        <taxon>Pseudomonas</taxon>
    </lineage>
</organism>
<dbReference type="HOGENOM" id="CLU_079350_0_0_6"/>
<dbReference type="AlphaFoldDB" id="I7C8V5"/>